<dbReference type="Pfam" id="PF00313">
    <property type="entry name" value="CSD"/>
    <property type="match status" value="1"/>
</dbReference>
<dbReference type="AlphaFoldDB" id="D6Z8J7"/>
<accession>D6Z8J7</accession>
<dbReference type="SMART" id="SM00357">
    <property type="entry name" value="CSP"/>
    <property type="match status" value="1"/>
</dbReference>
<dbReference type="EMBL" id="CP001958">
    <property type="protein sequence ID" value="ADG98277.1"/>
    <property type="molecule type" value="Genomic_DNA"/>
</dbReference>
<evidence type="ECO:0000313" key="2">
    <source>
        <dbReference type="EMBL" id="ADG98277.1"/>
    </source>
</evidence>
<sequence length="167" mass="17749">MTSSGKLVHFDAVRGFGFVAPDAGGEDVFIHVNDFEEAVADERLLRPGAVLEFDVERGGRGLKAVHVRLAHRAKFEPPSAKALALARPVGSAGEAVAGRGAEPPPAFAFPSLAPPADEVTTLSADEFALEITEILLDASSSLTSRQVLTIRRRFAEFAGARGWIRDA</sequence>
<dbReference type="InterPro" id="IPR002059">
    <property type="entry name" value="CSP_DNA-bd"/>
</dbReference>
<feature type="domain" description="CSD" evidence="1">
    <location>
        <begin position="2"/>
        <end position="69"/>
    </location>
</feature>
<dbReference type="Gene3D" id="2.40.50.140">
    <property type="entry name" value="Nucleic acid-binding proteins"/>
    <property type="match status" value="1"/>
</dbReference>
<proteinExistence type="predicted"/>
<dbReference type="GO" id="GO:0003677">
    <property type="term" value="F:DNA binding"/>
    <property type="evidence" value="ECO:0007669"/>
    <property type="project" value="UniProtKB-KW"/>
</dbReference>
<dbReference type="STRING" id="640132.Srot_1817"/>
<dbReference type="OrthoDB" id="4382049at2"/>
<gene>
    <name evidence="2" type="ordered locus">Srot_1817</name>
</gene>
<dbReference type="eggNOG" id="COG1278">
    <property type="taxonomic scope" value="Bacteria"/>
</dbReference>
<keyword evidence="2" id="KW-0238">DNA-binding</keyword>
<evidence type="ECO:0000259" key="1">
    <source>
        <dbReference type="PROSITE" id="PS51857"/>
    </source>
</evidence>
<dbReference type="Proteomes" id="UP000002247">
    <property type="component" value="Chromosome"/>
</dbReference>
<dbReference type="KEGG" id="srt:Srot_1817"/>
<dbReference type="HOGENOM" id="CLU_1874275_0_0_11"/>
<evidence type="ECO:0000313" key="3">
    <source>
        <dbReference type="Proteomes" id="UP000002247"/>
    </source>
</evidence>
<protein>
    <submittedName>
        <fullName evidence="2">Cold-shock DNA-binding domain protein</fullName>
    </submittedName>
</protein>
<dbReference type="InterPro" id="IPR012340">
    <property type="entry name" value="NA-bd_OB-fold"/>
</dbReference>
<dbReference type="PROSITE" id="PS51857">
    <property type="entry name" value="CSD_2"/>
    <property type="match status" value="1"/>
</dbReference>
<reference evidence="2 3" key="1">
    <citation type="journal article" date="2010" name="Stand. Genomic Sci.">
        <title>Complete genome sequence of Segniliparus rotundus type strain (CDC 1076).</title>
        <authorList>
            <person name="Sikorski J."/>
            <person name="Lapidus A."/>
            <person name="Copeland A."/>
            <person name="Misra M."/>
            <person name="Glavina Del Rio T."/>
            <person name="Nolan M."/>
            <person name="Lucas S."/>
            <person name="Chen F."/>
            <person name="Tice H."/>
            <person name="Cheng J.F."/>
            <person name="Jando M."/>
            <person name="Schneider S."/>
            <person name="Bruce D."/>
            <person name="Goodwin L."/>
            <person name="Pitluck S."/>
            <person name="Liolios K."/>
            <person name="Mikhailova N."/>
            <person name="Pati A."/>
            <person name="Ivanova N."/>
            <person name="Mavromatis K."/>
            <person name="Chen A."/>
            <person name="Palaniappan K."/>
            <person name="Chertkov O."/>
            <person name="Land M."/>
            <person name="Hauser L."/>
            <person name="Chang Y.J."/>
            <person name="Jeffries C.D."/>
            <person name="Brettin T."/>
            <person name="Detter J.C."/>
            <person name="Han C."/>
            <person name="Rohde M."/>
            <person name="Goker M."/>
            <person name="Bristow J."/>
            <person name="Eisen J.A."/>
            <person name="Markowitz V."/>
            <person name="Hugenholtz P."/>
            <person name="Kyrpides N.C."/>
            <person name="Klenk H.P."/>
        </authorList>
    </citation>
    <scope>NUCLEOTIDE SEQUENCE [LARGE SCALE GENOMIC DNA]</scope>
    <source>
        <strain evidence="3">ATCC BAA-972 / CDC 1076 / CIP 108378 / DSM 44985 / JCM 13578</strain>
    </source>
</reference>
<dbReference type="SUPFAM" id="SSF50249">
    <property type="entry name" value="Nucleic acid-binding proteins"/>
    <property type="match status" value="1"/>
</dbReference>
<dbReference type="RefSeq" id="WP_013138730.1">
    <property type="nucleotide sequence ID" value="NC_014168.1"/>
</dbReference>
<dbReference type="CDD" id="cd04458">
    <property type="entry name" value="CSP_CDS"/>
    <property type="match status" value="1"/>
</dbReference>
<keyword evidence="3" id="KW-1185">Reference proteome</keyword>
<dbReference type="PRINTS" id="PR00050">
    <property type="entry name" value="COLDSHOCK"/>
</dbReference>
<dbReference type="InterPro" id="IPR011129">
    <property type="entry name" value="CSD"/>
</dbReference>
<name>D6Z8J7_SEGRD</name>
<organism evidence="2 3">
    <name type="scientific">Segniliparus rotundus (strain ATCC BAA-972 / CDC 1076 / CIP 108378 / DSM 44985 / JCM 13578)</name>
    <dbReference type="NCBI Taxonomy" id="640132"/>
    <lineage>
        <taxon>Bacteria</taxon>
        <taxon>Bacillati</taxon>
        <taxon>Actinomycetota</taxon>
        <taxon>Actinomycetes</taxon>
        <taxon>Mycobacteriales</taxon>
        <taxon>Segniliparaceae</taxon>
        <taxon>Segniliparus</taxon>
    </lineage>
</organism>